<feature type="non-terminal residue" evidence="1">
    <location>
        <position position="1"/>
    </location>
</feature>
<proteinExistence type="predicted"/>
<accession>X1LJ65</accession>
<organism evidence="1">
    <name type="scientific">marine sediment metagenome</name>
    <dbReference type="NCBI Taxonomy" id="412755"/>
    <lineage>
        <taxon>unclassified sequences</taxon>
        <taxon>metagenomes</taxon>
        <taxon>ecological metagenomes</taxon>
    </lineage>
</organism>
<sequence>YCDDYYKMPSNVVLETDVIKIKKKDFMPSYLLAFEGKVTGAGIMVATGYLPIERMWCPNTGEAEVELVENLKFTVKKAEKFNLYTDTVLTSYIKAGQNMEVLLPSGKNFNMGIDLRFSHNPNKPVFTELSSNHTNGVNALFGDHHIEFYKCQMGEDWIEGDPRLFKNIVEMRGIGLDNMPETPRVIPDLPDVAKPPVVPGGPG</sequence>
<protein>
    <submittedName>
        <fullName evidence="1">Uncharacterized protein</fullName>
    </submittedName>
</protein>
<gene>
    <name evidence="1" type="ORF">S06H3_31024</name>
</gene>
<dbReference type="AlphaFoldDB" id="X1LJ65"/>
<comment type="caution">
    <text evidence="1">The sequence shown here is derived from an EMBL/GenBank/DDBJ whole genome shotgun (WGS) entry which is preliminary data.</text>
</comment>
<dbReference type="EMBL" id="BARV01018329">
    <property type="protein sequence ID" value="GAI19123.1"/>
    <property type="molecule type" value="Genomic_DNA"/>
</dbReference>
<evidence type="ECO:0000313" key="1">
    <source>
        <dbReference type="EMBL" id="GAI19123.1"/>
    </source>
</evidence>
<reference evidence="1" key="1">
    <citation type="journal article" date="2014" name="Front. Microbiol.">
        <title>High frequency of phylogenetically diverse reductive dehalogenase-homologous genes in deep subseafloor sedimentary metagenomes.</title>
        <authorList>
            <person name="Kawai M."/>
            <person name="Futagami T."/>
            <person name="Toyoda A."/>
            <person name="Takaki Y."/>
            <person name="Nishi S."/>
            <person name="Hori S."/>
            <person name="Arai W."/>
            <person name="Tsubouchi T."/>
            <person name="Morono Y."/>
            <person name="Uchiyama I."/>
            <person name="Ito T."/>
            <person name="Fujiyama A."/>
            <person name="Inagaki F."/>
            <person name="Takami H."/>
        </authorList>
    </citation>
    <scope>NUCLEOTIDE SEQUENCE</scope>
    <source>
        <strain evidence="1">Expedition CK06-06</strain>
    </source>
</reference>
<name>X1LJ65_9ZZZZ</name>